<evidence type="ECO:0000256" key="17">
    <source>
        <dbReference type="SAM" id="MobiDB-lite"/>
    </source>
</evidence>
<evidence type="ECO:0000256" key="4">
    <source>
        <dbReference type="ARBA" id="ARBA00022679"/>
    </source>
</evidence>
<evidence type="ECO:0000256" key="1">
    <source>
        <dbReference type="ARBA" id="ARBA00004648"/>
    </source>
</evidence>
<evidence type="ECO:0000256" key="11">
    <source>
        <dbReference type="ARBA" id="ARBA00022989"/>
    </source>
</evidence>
<dbReference type="EMBL" id="NHOQ01001156">
    <property type="protein sequence ID" value="PWA26459.1"/>
    <property type="molecule type" value="Genomic_DNA"/>
</dbReference>
<dbReference type="Pfam" id="PF07714">
    <property type="entry name" value="PK_Tyr_Ser-Thr"/>
    <property type="match status" value="1"/>
</dbReference>
<evidence type="ECO:0000256" key="7">
    <source>
        <dbReference type="ARBA" id="ARBA00022777"/>
    </source>
</evidence>
<dbReference type="STRING" id="33528.ENSGAFP00000011549"/>
<evidence type="ECO:0000256" key="16">
    <source>
        <dbReference type="ARBA" id="ARBA00030430"/>
    </source>
</evidence>
<keyword evidence="10" id="KW-0735">Signal-anchor</keyword>
<protein>
    <recommendedName>
        <fullName evidence="3">Protein O-mannose kinase</fullName>
        <ecNumber evidence="2">2.7.1.183</ecNumber>
    </recommendedName>
    <alternativeName>
        <fullName evidence="16">Protein kinase-like protein SgK196</fullName>
    </alternativeName>
    <alternativeName>
        <fullName evidence="15">Sugen kinase 196</fullName>
    </alternativeName>
</protein>
<keyword evidence="4" id="KW-0808">Transferase</keyword>
<dbReference type="PANTHER" id="PTHR22618:SF2">
    <property type="entry name" value="PROTEIN O-MANNOSE KINASE"/>
    <property type="match status" value="1"/>
</dbReference>
<dbReference type="FunFam" id="1.10.510.10:FF:000464">
    <property type="entry name" value="Protein O-mannose kinase"/>
    <property type="match status" value="1"/>
</dbReference>
<dbReference type="GO" id="GO:0005524">
    <property type="term" value="F:ATP binding"/>
    <property type="evidence" value="ECO:0007669"/>
    <property type="project" value="UniProtKB-KW"/>
</dbReference>
<comment type="catalytic activity">
    <reaction evidence="14">
        <text>3-O-[beta-D-GalNAc-(1-&gt;3)-beta-D-GlcNAc-(1-&gt;4)-alpha-D-Man]-L-Thr-[protein] + ATP = 3-O-[beta-D-GalNAc-(1-&gt;3)-beta-D-GlcNAc-(1-&gt;4)-(O-6-P-alpha-D-Man)]-Thr-[protein] + ADP + H(+)</text>
        <dbReference type="Rhea" id="RHEA:52616"/>
        <dbReference type="Rhea" id="RHEA-COMP:13308"/>
        <dbReference type="Rhea" id="RHEA-COMP:13309"/>
        <dbReference type="ChEBI" id="CHEBI:15378"/>
        <dbReference type="ChEBI" id="CHEBI:30616"/>
        <dbReference type="ChEBI" id="CHEBI:136709"/>
        <dbReference type="ChEBI" id="CHEBI:136710"/>
        <dbReference type="ChEBI" id="CHEBI:456216"/>
        <dbReference type="EC" id="2.7.1.183"/>
    </reaction>
</comment>
<keyword evidence="21" id="KW-1185">Reference proteome</keyword>
<feature type="compositionally biased region" description="Basic and acidic residues" evidence="17">
    <location>
        <begin position="1"/>
        <end position="15"/>
    </location>
</feature>
<evidence type="ECO:0000256" key="5">
    <source>
        <dbReference type="ARBA" id="ARBA00022692"/>
    </source>
</evidence>
<dbReference type="EC" id="2.7.1.183" evidence="2"/>
<organism evidence="20 21">
    <name type="scientific">Gambusia affinis</name>
    <name type="common">Western mosquitofish</name>
    <name type="synonym">Heterandria affinis</name>
    <dbReference type="NCBI Taxonomy" id="33528"/>
    <lineage>
        <taxon>Eukaryota</taxon>
        <taxon>Metazoa</taxon>
        <taxon>Chordata</taxon>
        <taxon>Craniata</taxon>
        <taxon>Vertebrata</taxon>
        <taxon>Euteleostomi</taxon>
        <taxon>Actinopterygii</taxon>
        <taxon>Neopterygii</taxon>
        <taxon>Teleostei</taxon>
        <taxon>Neoteleostei</taxon>
        <taxon>Acanthomorphata</taxon>
        <taxon>Ovalentaria</taxon>
        <taxon>Atherinomorphae</taxon>
        <taxon>Cyprinodontiformes</taxon>
        <taxon>Poeciliidae</taxon>
        <taxon>Poeciliinae</taxon>
        <taxon>Gambusia</taxon>
    </lineage>
</organism>
<dbReference type="Proteomes" id="UP000250572">
    <property type="component" value="Unassembled WGS sequence"/>
</dbReference>
<evidence type="ECO:0000256" key="12">
    <source>
        <dbReference type="ARBA" id="ARBA00023136"/>
    </source>
</evidence>
<keyword evidence="8" id="KW-0256">Endoplasmic reticulum</keyword>
<comment type="subcellular location">
    <subcellularLocation>
        <location evidence="1">Endoplasmic reticulum membrane</location>
        <topology evidence="1">Single-pass type II membrane protein</topology>
    </subcellularLocation>
</comment>
<dbReference type="InterPro" id="IPR011009">
    <property type="entry name" value="Kinase-like_dom_sf"/>
</dbReference>
<evidence type="ECO:0000313" key="20">
    <source>
        <dbReference type="EMBL" id="PWA26459.1"/>
    </source>
</evidence>
<dbReference type="GO" id="GO:0006493">
    <property type="term" value="P:protein O-linked glycosylation"/>
    <property type="evidence" value="ECO:0007669"/>
    <property type="project" value="InterPro"/>
</dbReference>
<feature type="domain" description="Protein kinase" evidence="19">
    <location>
        <begin position="152"/>
        <end position="406"/>
    </location>
</feature>
<dbReference type="PROSITE" id="PS50011">
    <property type="entry name" value="PROTEIN_KINASE_DOM"/>
    <property type="match status" value="1"/>
</dbReference>
<dbReference type="PANTHER" id="PTHR22618">
    <property type="entry name" value="PROTEIN O-MANNOSE KINASE"/>
    <property type="match status" value="1"/>
</dbReference>
<proteinExistence type="predicted"/>
<dbReference type="SMART" id="SM00220">
    <property type="entry name" value="S_TKc"/>
    <property type="match status" value="1"/>
</dbReference>
<name>A0A315VTD6_GAMAF</name>
<evidence type="ECO:0000256" key="3">
    <source>
        <dbReference type="ARBA" id="ARBA00015906"/>
    </source>
</evidence>
<keyword evidence="9" id="KW-0067">ATP-binding</keyword>
<dbReference type="InterPro" id="IPR000719">
    <property type="entry name" value="Prot_kinase_dom"/>
</dbReference>
<evidence type="ECO:0000256" key="14">
    <source>
        <dbReference type="ARBA" id="ARBA00029343"/>
    </source>
</evidence>
<evidence type="ECO:0000256" key="9">
    <source>
        <dbReference type="ARBA" id="ARBA00022840"/>
    </source>
</evidence>
<evidence type="ECO:0000256" key="8">
    <source>
        <dbReference type="ARBA" id="ARBA00022824"/>
    </source>
</evidence>
<dbReference type="GO" id="GO:0004672">
    <property type="term" value="F:protein kinase activity"/>
    <property type="evidence" value="ECO:0007669"/>
    <property type="project" value="InterPro"/>
</dbReference>
<evidence type="ECO:0000256" key="6">
    <source>
        <dbReference type="ARBA" id="ARBA00022741"/>
    </source>
</evidence>
<sequence length="468" mass="53273">MEEGYHQTDHQESHHTNSCLITDGGHEEYEELTNDCGALKAELPPDKQRRKTKRWCILHCKGADSWGQKETEQSSMGHHSSSINSLVFPVVMGCLAALMLSSAFIYLYLDAVYQSEEQLVKTHSDCLPQHFKLPVMKNCSPWLQCSQIEAEVRKIKLIGLGAVKKVYLAEWRGHKVALSELASVEYREDFLHGLSMLLDLQGPQVVQLVGFCLEDDIIVTQHHPHGSLLNLEDVLAQQKYQHLNTWHLRLRLATDYVSILHYLHNSPAGRRVMCDSNSLEKTLSQFLLTNDFHLVVNDLDALPKVDASKGALVKCGSRELTGDFVAPEQLWPFRDSGQPFSDDLMPPYDEKTDIWKIPDLTQFIMGRTPGGDLVHFHLFQIHKECKDVDPKLRPSALDVLKAYKLVYSAIVRETSGHRDMLASINNRHKEGDYQIVFKYVSEVNTCFMFWDVADWQCGQAKSLCKPVE</sequence>
<gene>
    <name evidence="20" type="ORF">CCH79_00001292</name>
</gene>
<evidence type="ECO:0000259" key="19">
    <source>
        <dbReference type="PROSITE" id="PS50011"/>
    </source>
</evidence>
<keyword evidence="12 18" id="KW-0472">Membrane</keyword>
<dbReference type="InterPro" id="IPR039318">
    <property type="entry name" value="POMK"/>
</dbReference>
<dbReference type="GO" id="GO:0019200">
    <property type="term" value="F:carbohydrate kinase activity"/>
    <property type="evidence" value="ECO:0007669"/>
    <property type="project" value="InterPro"/>
</dbReference>
<accession>A0A315VTD6</accession>
<evidence type="ECO:0000256" key="18">
    <source>
        <dbReference type="SAM" id="Phobius"/>
    </source>
</evidence>
<dbReference type="GO" id="GO:0005789">
    <property type="term" value="C:endoplasmic reticulum membrane"/>
    <property type="evidence" value="ECO:0007669"/>
    <property type="project" value="UniProtKB-SubCell"/>
</dbReference>
<feature type="transmembrane region" description="Helical" evidence="18">
    <location>
        <begin position="86"/>
        <end position="109"/>
    </location>
</feature>
<comment type="function">
    <text evidence="13">Protein O-mannose kinase that specifically mediates phosphorylation at the 6-position of an O-mannose of the trisaccharide (N-acetylgalactosamine (GalNAc)-beta-1,3-N-acetylglucosamine (GlcNAc)-beta-1,4-mannose) to generate phosphorylated O-mannosyl trisaccharide (N-acetylgalactosamine-beta-1,3-N-acetylglucosamine-beta-1,4-(phosphate-6-)mannose). Phosphorylated O-mannosyl trisaccharide is a carbohydrate structure present in alpha-dystroglycan (DAG1), which is required for binding laminin G-like domain-containing extracellular proteins with high affinity. Only shows kinase activity when the GalNAc-beta-3-GlcNAc-beta-terminus is linked to the 4-position of O-mannose, suggesting that this disaccharide serves as the substrate recognition motif.</text>
</comment>
<keyword evidence="5 18" id="KW-0812">Transmembrane</keyword>
<evidence type="ECO:0000256" key="13">
    <source>
        <dbReference type="ARBA" id="ARBA00025665"/>
    </source>
</evidence>
<dbReference type="SUPFAM" id="SSF56112">
    <property type="entry name" value="Protein kinase-like (PK-like)"/>
    <property type="match status" value="1"/>
</dbReference>
<evidence type="ECO:0000313" key="21">
    <source>
        <dbReference type="Proteomes" id="UP000250572"/>
    </source>
</evidence>
<evidence type="ECO:0000256" key="10">
    <source>
        <dbReference type="ARBA" id="ARBA00022968"/>
    </source>
</evidence>
<keyword evidence="6" id="KW-0547">Nucleotide-binding</keyword>
<evidence type="ECO:0000256" key="15">
    <source>
        <dbReference type="ARBA" id="ARBA00030304"/>
    </source>
</evidence>
<dbReference type="InterPro" id="IPR001245">
    <property type="entry name" value="Ser-Thr/Tyr_kinase_cat_dom"/>
</dbReference>
<comment type="caution">
    <text evidence="20">The sequence shown here is derived from an EMBL/GenBank/DDBJ whole genome shotgun (WGS) entry which is preliminary data.</text>
</comment>
<reference evidence="20 21" key="1">
    <citation type="journal article" date="2018" name="G3 (Bethesda)">
        <title>A High-Quality Reference Genome for the Invasive Mosquitofish Gambusia affinis Using a Chicago Library.</title>
        <authorList>
            <person name="Hoffberg S.L."/>
            <person name="Troendle N.J."/>
            <person name="Glenn T.C."/>
            <person name="Mahmud O."/>
            <person name="Louha S."/>
            <person name="Chalopin D."/>
            <person name="Bennetzen J.L."/>
            <person name="Mauricio R."/>
        </authorList>
    </citation>
    <scope>NUCLEOTIDE SEQUENCE [LARGE SCALE GENOMIC DNA]</scope>
    <source>
        <strain evidence="20">NE01/NJP1002.9</strain>
        <tissue evidence="20">Muscle</tissue>
    </source>
</reference>
<evidence type="ECO:0000256" key="2">
    <source>
        <dbReference type="ARBA" id="ARBA00011932"/>
    </source>
</evidence>
<dbReference type="AlphaFoldDB" id="A0A315VTD6"/>
<keyword evidence="7" id="KW-0418">Kinase</keyword>
<feature type="region of interest" description="Disordered" evidence="17">
    <location>
        <begin position="1"/>
        <end position="20"/>
    </location>
</feature>
<dbReference type="Gene3D" id="1.10.510.10">
    <property type="entry name" value="Transferase(Phosphotransferase) domain 1"/>
    <property type="match status" value="1"/>
</dbReference>
<keyword evidence="11 18" id="KW-1133">Transmembrane helix</keyword>